<dbReference type="PANTHER" id="PTHR45677:SF8">
    <property type="entry name" value="CYSTEINE SULFINIC ACID DECARBOXYLASE"/>
    <property type="match status" value="1"/>
</dbReference>
<evidence type="ECO:0000313" key="8">
    <source>
        <dbReference type="EMBL" id="RUS57536.1"/>
    </source>
</evidence>
<reference evidence="8 9" key="1">
    <citation type="submission" date="2014-11" db="EMBL/GenBank/DDBJ databases">
        <title>Genome sequence and analysis of novel Kurthia sp.</title>
        <authorList>
            <person name="Lawson J.N."/>
            <person name="Gonzalez J.E."/>
            <person name="Rinauldi L."/>
            <person name="Xuan Z."/>
            <person name="Firman A."/>
            <person name="Shaddox L."/>
            <person name="Trudeau A."/>
            <person name="Shah S."/>
            <person name="Reiman D."/>
        </authorList>
    </citation>
    <scope>NUCLEOTIDE SEQUENCE [LARGE SCALE GENOMIC DNA]</scope>
    <source>
        <strain evidence="8 9">3B1D</strain>
    </source>
</reference>
<dbReference type="GO" id="GO:0030170">
    <property type="term" value="F:pyridoxal phosphate binding"/>
    <property type="evidence" value="ECO:0007669"/>
    <property type="project" value="InterPro"/>
</dbReference>
<keyword evidence="5 7" id="KW-0456">Lyase</keyword>
<evidence type="ECO:0000256" key="2">
    <source>
        <dbReference type="ARBA" id="ARBA00009533"/>
    </source>
</evidence>
<name>A0A433RW59_9BACL</name>
<evidence type="ECO:0000256" key="7">
    <source>
        <dbReference type="RuleBase" id="RU000382"/>
    </source>
</evidence>
<dbReference type="EMBL" id="JTFC01000021">
    <property type="protein sequence ID" value="RUS57536.1"/>
    <property type="molecule type" value="Genomic_DNA"/>
</dbReference>
<comment type="similarity">
    <text evidence="2 7">Belongs to the group II decarboxylase family.</text>
</comment>
<evidence type="ECO:0000256" key="4">
    <source>
        <dbReference type="ARBA" id="ARBA00022898"/>
    </source>
</evidence>
<dbReference type="GO" id="GO:0005737">
    <property type="term" value="C:cytoplasm"/>
    <property type="evidence" value="ECO:0007669"/>
    <property type="project" value="TreeGrafter"/>
</dbReference>
<dbReference type="InterPro" id="IPR002129">
    <property type="entry name" value="PyrdxlP-dep_de-COase"/>
</dbReference>
<keyword evidence="4 6" id="KW-0663">Pyridoxal phosphate</keyword>
<dbReference type="InterPro" id="IPR015421">
    <property type="entry name" value="PyrdxlP-dep_Trfase_major"/>
</dbReference>
<keyword evidence="9" id="KW-1185">Reference proteome</keyword>
<evidence type="ECO:0000256" key="5">
    <source>
        <dbReference type="ARBA" id="ARBA00023239"/>
    </source>
</evidence>
<evidence type="ECO:0000313" key="9">
    <source>
        <dbReference type="Proteomes" id="UP000288623"/>
    </source>
</evidence>
<gene>
    <name evidence="8" type="ORF">QI30_05380</name>
</gene>
<dbReference type="Proteomes" id="UP000288623">
    <property type="component" value="Unassembled WGS sequence"/>
</dbReference>
<dbReference type="GO" id="GO:0019752">
    <property type="term" value="P:carboxylic acid metabolic process"/>
    <property type="evidence" value="ECO:0007669"/>
    <property type="project" value="InterPro"/>
</dbReference>
<dbReference type="Pfam" id="PF00282">
    <property type="entry name" value="Pyridoxal_deC"/>
    <property type="match status" value="2"/>
</dbReference>
<dbReference type="RefSeq" id="WP_199754644.1">
    <property type="nucleotide sequence ID" value="NZ_JTFC01000021.1"/>
</dbReference>
<comment type="cofactor">
    <cofactor evidence="1 6 7">
        <name>pyridoxal 5'-phosphate</name>
        <dbReference type="ChEBI" id="CHEBI:597326"/>
    </cofactor>
</comment>
<proteinExistence type="inferred from homology"/>
<dbReference type="InterPro" id="IPR015424">
    <property type="entry name" value="PyrdxlP-dep_Trfase"/>
</dbReference>
<dbReference type="PANTHER" id="PTHR45677">
    <property type="entry name" value="GLUTAMATE DECARBOXYLASE-RELATED"/>
    <property type="match status" value="1"/>
</dbReference>
<organism evidence="8 9">
    <name type="scientific">Candidatus Kurthia intestinigallinarum</name>
    <dbReference type="NCBI Taxonomy" id="1562256"/>
    <lineage>
        <taxon>Bacteria</taxon>
        <taxon>Bacillati</taxon>
        <taxon>Bacillota</taxon>
        <taxon>Bacilli</taxon>
        <taxon>Bacillales</taxon>
        <taxon>Caryophanaceae</taxon>
        <taxon>Kurthia</taxon>
    </lineage>
</organism>
<evidence type="ECO:0000256" key="1">
    <source>
        <dbReference type="ARBA" id="ARBA00001933"/>
    </source>
</evidence>
<sequence>MNYKELFQSEDGNVEQRQKFSAQIQKILQAMDDLKNPNQTILGESAEKSPAFYQHLMETAQVEEKGQALDNVVDELIQLLDGHPYHTHNYVTNVLPMASIPGLLGMLTNMLINGNNLWDVYGPAAAESEVKVISMMSKLVGYDETKSFGYTTWGGQGAVFSGLRLAIAKQFPNAKEEGVPNNLYCFASENAHYSLLKSIEAVGIGSNHLVRVKACADHSMDLEDLNMQMRAVIRQGGIPVYVVATTGTTDSFGIDDVAGVKAITTALEKEFTLKPIHIHADSALGGFYSFFNDYDFDTNPLDFEAPVTAALLQIRERMQHIHLADSLCFDFQKLGQTPYLTSLFLVKDGSSLGLLDLEDFDTPYVGNRGYGSYHTGYTLECSRMGSSIAIYAALRAFGKENYQALLANYVRVNLQFREQLAAQVPAVEVVNPLNIGPVTAIRYYGNNTTWAQEVAGQATAAQIEAVNATNSAWFELLGAQREDVFFGDTTRVCTVLAQDTKQFIPVAAAKLFTISPYTEVTHIPHFIEVLQQTIAQLEVQHEVHA</sequence>
<accession>A0A433RW59</accession>
<evidence type="ECO:0000256" key="6">
    <source>
        <dbReference type="PIRSR" id="PIRSR602129-50"/>
    </source>
</evidence>
<dbReference type="GO" id="GO:0004058">
    <property type="term" value="F:aromatic-L-amino-acid decarboxylase activity"/>
    <property type="evidence" value="ECO:0007669"/>
    <property type="project" value="UniProtKB-ARBA"/>
</dbReference>
<dbReference type="SUPFAM" id="SSF53383">
    <property type="entry name" value="PLP-dependent transferases"/>
    <property type="match status" value="1"/>
</dbReference>
<keyword evidence="3" id="KW-0210">Decarboxylase</keyword>
<protein>
    <submittedName>
        <fullName evidence="8">2,4-diaminobutyrate decarboxylase</fullName>
    </submittedName>
</protein>
<comment type="caution">
    <text evidence="8">The sequence shown here is derived from an EMBL/GenBank/DDBJ whole genome shotgun (WGS) entry which is preliminary data.</text>
</comment>
<dbReference type="Gene3D" id="3.40.640.10">
    <property type="entry name" value="Type I PLP-dependent aspartate aminotransferase-like (Major domain)"/>
    <property type="match status" value="1"/>
</dbReference>
<feature type="modified residue" description="N6-(pyridoxal phosphate)lysine" evidence="6">
    <location>
        <position position="333"/>
    </location>
</feature>
<dbReference type="AlphaFoldDB" id="A0A433RW59"/>
<evidence type="ECO:0000256" key="3">
    <source>
        <dbReference type="ARBA" id="ARBA00022793"/>
    </source>
</evidence>